<evidence type="ECO:0000313" key="2">
    <source>
        <dbReference type="EMBL" id="CAH3169738.1"/>
    </source>
</evidence>
<organism evidence="2 3">
    <name type="scientific">Porites evermanni</name>
    <dbReference type="NCBI Taxonomy" id="104178"/>
    <lineage>
        <taxon>Eukaryota</taxon>
        <taxon>Metazoa</taxon>
        <taxon>Cnidaria</taxon>
        <taxon>Anthozoa</taxon>
        <taxon>Hexacorallia</taxon>
        <taxon>Scleractinia</taxon>
        <taxon>Fungiina</taxon>
        <taxon>Poritidae</taxon>
        <taxon>Porites</taxon>
    </lineage>
</organism>
<gene>
    <name evidence="2" type="ORF">PEVE_00006987</name>
</gene>
<dbReference type="InterPro" id="IPR034113">
    <property type="entry name" value="SCP_GAPR1-like"/>
</dbReference>
<sequence>MEDTFGKKALETHNKFRAAHQAPALTWSSALACDAEVWAKQIARDGRLRHDNTSDGENVFMVFGREIDGSDAANSWYSEVKDYDFNKPGYQPKTGHFTQVVWKGSEELGIGKAKKADEKMFVVGRYRPAGNSLRAFQENVFPSKVRTEADITFLAFPACGLKLLCYNTSIFRLYHSTVTSVIVSSGEREMDVFSKTALEAHNKRRSAHNVAALSWSNDLARSAQVWANKLAKEGKLKHEQLEGVGENVFMSSQGFDTAAEEATKSWYSEIQRYDFKTGGYQSGTGHFTQLVWKDSEELGMARAKSADGSVFVVARYRPAGNNLSSFDGNVLPKVGANIPKETLSSVKEDQSKDIKSIPISSLDGKYDNHDYSNNMRYKSIQLLSRTRGIIFTPAYSCISDAFIEKVLQVHNELRSLHNVPLLKWSSLLSREAKVWAEKLSKSGELCHASKEERKYKGENICRMSSHYDAADAVRVWYSEIKNYNYDLPGFSLDTGHFSQIVWRDTREVGVGTSKSPDGRLTYMVARYNPPGNVLKKFQENVTPLAS</sequence>
<dbReference type="PRINTS" id="PR00837">
    <property type="entry name" value="V5TPXLIKE"/>
</dbReference>
<keyword evidence="3" id="KW-1185">Reference proteome</keyword>
<dbReference type="InterPro" id="IPR001283">
    <property type="entry name" value="CRISP-related"/>
</dbReference>
<dbReference type="SUPFAM" id="SSF55797">
    <property type="entry name" value="PR-1-like"/>
    <property type="match status" value="3"/>
</dbReference>
<feature type="domain" description="SCP" evidence="1">
    <location>
        <begin position="4"/>
        <end position="134"/>
    </location>
</feature>
<evidence type="ECO:0000259" key="1">
    <source>
        <dbReference type="SMART" id="SM00198"/>
    </source>
</evidence>
<dbReference type="PROSITE" id="PS51257">
    <property type="entry name" value="PROKAR_LIPOPROTEIN"/>
    <property type="match status" value="1"/>
</dbReference>
<proteinExistence type="predicted"/>
<feature type="domain" description="SCP" evidence="1">
    <location>
        <begin position="192"/>
        <end position="324"/>
    </location>
</feature>
<comment type="caution">
    <text evidence="2">The sequence shown here is derived from an EMBL/GenBank/DDBJ whole genome shotgun (WGS) entry which is preliminary data.</text>
</comment>
<dbReference type="CDD" id="cd05382">
    <property type="entry name" value="CAP_GAPR1-like"/>
    <property type="match status" value="3"/>
</dbReference>
<reference evidence="2 3" key="1">
    <citation type="submission" date="2022-05" db="EMBL/GenBank/DDBJ databases">
        <authorList>
            <consortium name="Genoscope - CEA"/>
            <person name="William W."/>
        </authorList>
    </citation>
    <scope>NUCLEOTIDE SEQUENCE [LARGE SCALE GENOMIC DNA]</scope>
</reference>
<accession>A0ABN8QS95</accession>
<dbReference type="PROSITE" id="PS01009">
    <property type="entry name" value="CRISP_1"/>
    <property type="match status" value="3"/>
</dbReference>
<dbReference type="PRINTS" id="PR00838">
    <property type="entry name" value="V5ALLERGEN"/>
</dbReference>
<dbReference type="InterPro" id="IPR035940">
    <property type="entry name" value="CAP_sf"/>
</dbReference>
<dbReference type="PANTHER" id="PTHR10334">
    <property type="entry name" value="CYSTEINE-RICH SECRETORY PROTEIN-RELATED"/>
    <property type="match status" value="1"/>
</dbReference>
<dbReference type="InterPro" id="IPR018244">
    <property type="entry name" value="Allrgn_V5/Tpx1_CS"/>
</dbReference>
<dbReference type="Proteomes" id="UP001159427">
    <property type="component" value="Unassembled WGS sequence"/>
</dbReference>
<dbReference type="InterPro" id="IPR014044">
    <property type="entry name" value="CAP_dom"/>
</dbReference>
<feature type="domain" description="SCP" evidence="1">
    <location>
        <begin position="401"/>
        <end position="535"/>
    </location>
</feature>
<dbReference type="EMBL" id="CALNXI010001461">
    <property type="protein sequence ID" value="CAH3169738.1"/>
    <property type="molecule type" value="Genomic_DNA"/>
</dbReference>
<protein>
    <recommendedName>
        <fullName evidence="1">SCP domain-containing protein</fullName>
    </recommendedName>
</protein>
<evidence type="ECO:0000313" key="3">
    <source>
        <dbReference type="Proteomes" id="UP001159427"/>
    </source>
</evidence>
<dbReference type="Pfam" id="PF00188">
    <property type="entry name" value="CAP"/>
    <property type="match status" value="3"/>
</dbReference>
<name>A0ABN8QS95_9CNID</name>
<dbReference type="SMART" id="SM00198">
    <property type="entry name" value="SCP"/>
    <property type="match status" value="3"/>
</dbReference>
<dbReference type="InterPro" id="IPR002413">
    <property type="entry name" value="V5_allergen-like"/>
</dbReference>
<dbReference type="Gene3D" id="3.40.33.10">
    <property type="entry name" value="CAP"/>
    <property type="match status" value="3"/>
</dbReference>